<sequence>MQTKNRRRMPILIAVVGFACVAAAVATAFAPSRPTPASTAKAAVAGSHRVGGVRSAVLPARLLRHR</sequence>
<evidence type="ECO:0000313" key="3">
    <source>
        <dbReference type="Proteomes" id="UP001500212"/>
    </source>
</evidence>
<feature type="chain" id="PRO_5046847954" evidence="1">
    <location>
        <begin position="31"/>
        <end position="66"/>
    </location>
</feature>
<dbReference type="Proteomes" id="UP001500212">
    <property type="component" value="Unassembled WGS sequence"/>
</dbReference>
<dbReference type="PROSITE" id="PS51257">
    <property type="entry name" value="PROKAR_LIPOPROTEIN"/>
    <property type="match status" value="1"/>
</dbReference>
<proteinExistence type="predicted"/>
<dbReference type="RefSeq" id="WP_345354761.1">
    <property type="nucleotide sequence ID" value="NZ_BAABHJ010000008.1"/>
</dbReference>
<dbReference type="EMBL" id="BAABHJ010000008">
    <property type="protein sequence ID" value="GAA4608836.1"/>
    <property type="molecule type" value="Genomic_DNA"/>
</dbReference>
<comment type="caution">
    <text evidence="2">The sequence shown here is derived from an EMBL/GenBank/DDBJ whole genome shotgun (WGS) entry which is preliminary data.</text>
</comment>
<gene>
    <name evidence="2" type="ORF">GCM10023195_35050</name>
</gene>
<evidence type="ECO:0000256" key="1">
    <source>
        <dbReference type="SAM" id="SignalP"/>
    </source>
</evidence>
<keyword evidence="1" id="KW-0732">Signal</keyword>
<keyword evidence="3" id="KW-1185">Reference proteome</keyword>
<organism evidence="2 3">
    <name type="scientific">Actinoallomurus liliacearum</name>
    <dbReference type="NCBI Taxonomy" id="1080073"/>
    <lineage>
        <taxon>Bacteria</taxon>
        <taxon>Bacillati</taxon>
        <taxon>Actinomycetota</taxon>
        <taxon>Actinomycetes</taxon>
        <taxon>Streptosporangiales</taxon>
        <taxon>Thermomonosporaceae</taxon>
        <taxon>Actinoallomurus</taxon>
    </lineage>
</organism>
<protein>
    <submittedName>
        <fullName evidence="2">Uncharacterized protein</fullName>
    </submittedName>
</protein>
<name>A0ABP8TM88_9ACTN</name>
<feature type="signal peptide" evidence="1">
    <location>
        <begin position="1"/>
        <end position="30"/>
    </location>
</feature>
<accession>A0ABP8TM88</accession>
<evidence type="ECO:0000313" key="2">
    <source>
        <dbReference type="EMBL" id="GAA4608836.1"/>
    </source>
</evidence>
<reference evidence="3" key="1">
    <citation type="journal article" date="2019" name="Int. J. Syst. Evol. Microbiol.">
        <title>The Global Catalogue of Microorganisms (GCM) 10K type strain sequencing project: providing services to taxonomists for standard genome sequencing and annotation.</title>
        <authorList>
            <consortium name="The Broad Institute Genomics Platform"/>
            <consortium name="The Broad Institute Genome Sequencing Center for Infectious Disease"/>
            <person name="Wu L."/>
            <person name="Ma J."/>
        </authorList>
    </citation>
    <scope>NUCLEOTIDE SEQUENCE [LARGE SCALE GENOMIC DNA]</scope>
    <source>
        <strain evidence="3">JCM 17938</strain>
    </source>
</reference>